<feature type="domain" description="HYR" evidence="2">
    <location>
        <begin position="87"/>
        <end position="170"/>
    </location>
</feature>
<dbReference type="InterPro" id="IPR003410">
    <property type="entry name" value="HYR_dom"/>
</dbReference>
<dbReference type="InterPro" id="IPR043555">
    <property type="entry name" value="SRPX-like"/>
</dbReference>
<dbReference type="Pfam" id="PF02494">
    <property type="entry name" value="HYR"/>
    <property type="match status" value="2"/>
</dbReference>
<gene>
    <name evidence="3" type="ORF">HOLleu_24941</name>
</gene>
<name>A0A9Q1H1J5_HOLLE</name>
<keyword evidence="4" id="KW-1185">Reference proteome</keyword>
<reference evidence="3" key="1">
    <citation type="submission" date="2021-10" db="EMBL/GenBank/DDBJ databases">
        <title>Tropical sea cucumber genome reveals ecological adaptation and Cuvierian tubules defense mechanism.</title>
        <authorList>
            <person name="Chen T."/>
        </authorList>
    </citation>
    <scope>NUCLEOTIDE SEQUENCE</scope>
    <source>
        <strain evidence="3">Nanhai2018</strain>
        <tissue evidence="3">Muscle</tissue>
    </source>
</reference>
<evidence type="ECO:0000313" key="4">
    <source>
        <dbReference type="Proteomes" id="UP001152320"/>
    </source>
</evidence>
<protein>
    <submittedName>
        <fullName evidence="3">Hyalin</fullName>
    </submittedName>
</protein>
<accession>A0A9Q1H1J5</accession>
<sequence length="318" mass="32938">MSVAPSAPVVDCSGLDITETAPFNQPGKVIDLPSCSATSSAGTVTQVSQVPPSGSFFPVGITIVINIFQDSNGLQGSGTFTVTINLGDDVPPTITNCPTSPIVVYIPIGQMQGEATWIEPMATDLSGEVTVYQTHSPGDNFEVGTTAVTYNFYDTFNNMESCEFNVTITTVGIVCPPPVTVSYGDQLSYTMPQCTATHSTLLNTPSLCTPQNGMMAVEDVLGVCTCSIAPHITCTFQVTVTTSVQCPSAMTISPGDMLSYDIPQCMSGQGSSTASCSPSTGSPVTTDTSVTCSCPQDGSVQCSFQIFVGIGTGERGVG</sequence>
<evidence type="ECO:0000259" key="2">
    <source>
        <dbReference type="PROSITE" id="PS50825"/>
    </source>
</evidence>
<feature type="domain" description="HYR" evidence="2">
    <location>
        <begin position="3"/>
        <end position="86"/>
    </location>
</feature>
<comment type="caution">
    <text evidence="3">The sequence shown here is derived from an EMBL/GenBank/DDBJ whole genome shotgun (WGS) entry which is preliminary data.</text>
</comment>
<dbReference type="EMBL" id="JAIZAY010000012">
    <property type="protein sequence ID" value="KAJ8031677.1"/>
    <property type="molecule type" value="Genomic_DNA"/>
</dbReference>
<dbReference type="Proteomes" id="UP001152320">
    <property type="component" value="Chromosome 12"/>
</dbReference>
<keyword evidence="1" id="KW-0677">Repeat</keyword>
<evidence type="ECO:0000313" key="3">
    <source>
        <dbReference type="EMBL" id="KAJ8031677.1"/>
    </source>
</evidence>
<dbReference type="AlphaFoldDB" id="A0A9Q1H1J5"/>
<dbReference type="PANTHER" id="PTHR46343:SF2">
    <property type="entry name" value="SUSHI_VON WILLEBRAND FACTOR TYPE A_EGF_PENTRAXIN DOMAIN-CONTAINING 1"/>
    <property type="match status" value="1"/>
</dbReference>
<organism evidence="3 4">
    <name type="scientific">Holothuria leucospilota</name>
    <name type="common">Black long sea cucumber</name>
    <name type="synonym">Mertensiothuria leucospilota</name>
    <dbReference type="NCBI Taxonomy" id="206669"/>
    <lineage>
        <taxon>Eukaryota</taxon>
        <taxon>Metazoa</taxon>
        <taxon>Echinodermata</taxon>
        <taxon>Eleutherozoa</taxon>
        <taxon>Echinozoa</taxon>
        <taxon>Holothuroidea</taxon>
        <taxon>Aspidochirotacea</taxon>
        <taxon>Aspidochirotida</taxon>
        <taxon>Holothuriidae</taxon>
        <taxon>Holothuria</taxon>
    </lineage>
</organism>
<proteinExistence type="predicted"/>
<evidence type="ECO:0000256" key="1">
    <source>
        <dbReference type="ARBA" id="ARBA00022737"/>
    </source>
</evidence>
<dbReference type="PROSITE" id="PS50825">
    <property type="entry name" value="HYR"/>
    <property type="match status" value="2"/>
</dbReference>
<dbReference type="PANTHER" id="PTHR46343">
    <property type="entry name" value="HYR DOMAIN-CONTAINING PROTEIN"/>
    <property type="match status" value="1"/>
</dbReference>